<dbReference type="InterPro" id="IPR027469">
    <property type="entry name" value="Cation_efflux_TMD_sf"/>
</dbReference>
<sequence length="370" mass="38437">MLLASTFNATHSSSIMGSMEGDDDDRVEHFAISISVLAVVVLWVLAHRSFLRSTEQDSSQEATPAERVQLMWLGALATGSFLQLAVQLGLAMMSGSLTLIADMGHACADVVSYIATYLVECTKVDLMRKTHSDTQRTVARIDAASGLLSCMLVAGTSAHAAIDAIRRLRGGSEPDGTSIGFAMLMFACFSTVVNAALLAARYVGPLAPPAEPSELQPLLAPRVPPVPSPAVPSGGRERPGRGRNRGLQILHAALHPSCRDPGCSDADCDRGNGAPSSWSANLNMHGALLHLATDVIRSIVVLAAGLLLQAGVLRDAGRADAVCALVVGFCVLAGSAAFLGSSLTSLRSALSSASGAKGAQTEAWRGLVEV</sequence>
<evidence type="ECO:0000256" key="4">
    <source>
        <dbReference type="ARBA" id="ARBA00022989"/>
    </source>
</evidence>
<dbReference type="Proteomes" id="UP001189429">
    <property type="component" value="Unassembled WGS sequence"/>
</dbReference>
<keyword evidence="3" id="KW-0813">Transport</keyword>
<keyword evidence="2 7" id="KW-0812">Transmembrane</keyword>
<evidence type="ECO:0000256" key="2">
    <source>
        <dbReference type="ARBA" id="ARBA00022692"/>
    </source>
</evidence>
<dbReference type="InterPro" id="IPR058533">
    <property type="entry name" value="Cation_efflux_TM"/>
</dbReference>
<feature type="domain" description="Cation efflux protein transmembrane" evidence="8">
    <location>
        <begin position="80"/>
        <end position="346"/>
    </location>
</feature>
<evidence type="ECO:0000259" key="8">
    <source>
        <dbReference type="Pfam" id="PF01545"/>
    </source>
</evidence>
<feature type="transmembrane region" description="Helical" evidence="7">
    <location>
        <begin position="30"/>
        <end position="50"/>
    </location>
</feature>
<keyword evidence="3" id="KW-0864">Zinc transport</keyword>
<organism evidence="9 10">
    <name type="scientific">Prorocentrum cordatum</name>
    <dbReference type="NCBI Taxonomy" id="2364126"/>
    <lineage>
        <taxon>Eukaryota</taxon>
        <taxon>Sar</taxon>
        <taxon>Alveolata</taxon>
        <taxon>Dinophyceae</taxon>
        <taxon>Prorocentrales</taxon>
        <taxon>Prorocentraceae</taxon>
        <taxon>Prorocentrum</taxon>
    </lineage>
</organism>
<name>A0ABN9YCE6_9DINO</name>
<evidence type="ECO:0000256" key="3">
    <source>
        <dbReference type="ARBA" id="ARBA00022906"/>
    </source>
</evidence>
<keyword evidence="3" id="KW-0862">Zinc</keyword>
<dbReference type="PANTHER" id="PTHR11562:SF17">
    <property type="entry name" value="RE54080P-RELATED"/>
    <property type="match status" value="1"/>
</dbReference>
<dbReference type="Pfam" id="PF01545">
    <property type="entry name" value="Cation_efflux"/>
    <property type="match status" value="1"/>
</dbReference>
<evidence type="ECO:0000256" key="6">
    <source>
        <dbReference type="SAM" id="MobiDB-lite"/>
    </source>
</evidence>
<accession>A0ABN9YCE6</accession>
<keyword evidence="3" id="KW-0406">Ion transport</keyword>
<reference evidence="9" key="1">
    <citation type="submission" date="2023-10" db="EMBL/GenBank/DDBJ databases">
        <authorList>
            <person name="Chen Y."/>
            <person name="Shah S."/>
            <person name="Dougan E. K."/>
            <person name="Thang M."/>
            <person name="Chan C."/>
        </authorList>
    </citation>
    <scope>NUCLEOTIDE SEQUENCE [LARGE SCALE GENOMIC DNA]</scope>
</reference>
<dbReference type="EMBL" id="CAUYUJ010022130">
    <property type="protein sequence ID" value="CAK0909095.1"/>
    <property type="molecule type" value="Genomic_DNA"/>
</dbReference>
<comment type="subcellular location">
    <subcellularLocation>
        <location evidence="1">Membrane</location>
        <topology evidence="1">Multi-pass membrane protein</topology>
    </subcellularLocation>
</comment>
<feature type="transmembrane region" description="Helical" evidence="7">
    <location>
        <begin position="177"/>
        <end position="200"/>
    </location>
</feature>
<dbReference type="Gene3D" id="1.20.1510.10">
    <property type="entry name" value="Cation efflux protein transmembrane domain"/>
    <property type="match status" value="1"/>
</dbReference>
<feature type="transmembrane region" description="Helical" evidence="7">
    <location>
        <begin position="287"/>
        <end position="308"/>
    </location>
</feature>
<feature type="transmembrane region" description="Helical" evidence="7">
    <location>
        <begin position="143"/>
        <end position="165"/>
    </location>
</feature>
<feature type="region of interest" description="Disordered" evidence="6">
    <location>
        <begin position="216"/>
        <end position="242"/>
    </location>
</feature>
<feature type="transmembrane region" description="Helical" evidence="7">
    <location>
        <begin position="320"/>
        <end position="340"/>
    </location>
</feature>
<evidence type="ECO:0000313" key="9">
    <source>
        <dbReference type="EMBL" id="CAK0909095.1"/>
    </source>
</evidence>
<evidence type="ECO:0000256" key="7">
    <source>
        <dbReference type="SAM" id="Phobius"/>
    </source>
</evidence>
<dbReference type="InterPro" id="IPR050681">
    <property type="entry name" value="CDF/SLC30A"/>
</dbReference>
<evidence type="ECO:0000313" key="10">
    <source>
        <dbReference type="Proteomes" id="UP001189429"/>
    </source>
</evidence>
<gene>
    <name evidence="9" type="ORF">PCOR1329_LOCUS83601</name>
</gene>
<feature type="transmembrane region" description="Helical" evidence="7">
    <location>
        <begin position="70"/>
        <end position="93"/>
    </location>
</feature>
<dbReference type="PANTHER" id="PTHR11562">
    <property type="entry name" value="CATION EFFLUX PROTEIN/ ZINC TRANSPORTER"/>
    <property type="match status" value="1"/>
</dbReference>
<keyword evidence="5 7" id="KW-0472">Membrane</keyword>
<keyword evidence="10" id="KW-1185">Reference proteome</keyword>
<protein>
    <recommendedName>
        <fullName evidence="8">Cation efflux protein transmembrane domain-containing protein</fullName>
    </recommendedName>
</protein>
<comment type="caution">
    <text evidence="9">The sequence shown here is derived from an EMBL/GenBank/DDBJ whole genome shotgun (WGS) entry which is preliminary data.</text>
</comment>
<dbReference type="SUPFAM" id="SSF161111">
    <property type="entry name" value="Cation efflux protein transmembrane domain-like"/>
    <property type="match status" value="1"/>
</dbReference>
<keyword evidence="4 7" id="KW-1133">Transmembrane helix</keyword>
<evidence type="ECO:0000256" key="1">
    <source>
        <dbReference type="ARBA" id="ARBA00004141"/>
    </source>
</evidence>
<proteinExistence type="predicted"/>
<evidence type="ECO:0000256" key="5">
    <source>
        <dbReference type="ARBA" id="ARBA00023136"/>
    </source>
</evidence>